<comment type="caution">
    <text evidence="2">The sequence shown here is derived from an EMBL/GenBank/DDBJ whole genome shotgun (WGS) entry which is preliminary data.</text>
</comment>
<dbReference type="PROSITE" id="PS51257">
    <property type="entry name" value="PROKAR_LIPOPROTEIN"/>
    <property type="match status" value="1"/>
</dbReference>
<keyword evidence="1" id="KW-0732">Signal</keyword>
<proteinExistence type="predicted"/>
<feature type="signal peptide" evidence="1">
    <location>
        <begin position="1"/>
        <end position="38"/>
    </location>
</feature>
<keyword evidence="3" id="KW-1185">Reference proteome</keyword>
<evidence type="ECO:0000256" key="1">
    <source>
        <dbReference type="SAM" id="SignalP"/>
    </source>
</evidence>
<reference evidence="2 3" key="1">
    <citation type="submission" date="2020-07" db="EMBL/GenBank/DDBJ databases">
        <title>Sequencing the genomes of 1000 actinobacteria strains.</title>
        <authorList>
            <person name="Klenk H.-P."/>
        </authorList>
    </citation>
    <scope>NUCLEOTIDE SEQUENCE [LARGE SCALE GENOMIC DNA]</scope>
    <source>
        <strain evidence="2 3">DSM 45975</strain>
    </source>
</reference>
<feature type="chain" id="PRO_5032527897" description="DUF3558 domain-containing protein" evidence="1">
    <location>
        <begin position="39"/>
        <end position="207"/>
    </location>
</feature>
<sequence>MTIPEGRRVRKFGRGVLTCSGAALLVTLTACSSGGRQAASDPTASKQPSQNQSAIQINNPKDAAAVPLCDLLPAETATALGYETQGRKEQGGLDPDSPSACVWRTPGSSEGGQLALTVLNRKISDYYAHPETWGDFKKLTVAGYPTARANTSDPKKAGICSIYLGTQQSQMISAQVTQSTSKVGKKDPCQVARKALEETVPTLPPAK</sequence>
<gene>
    <name evidence="2" type="ORF">FHX42_004956</name>
</gene>
<name>A0A839E3D4_9PSEU</name>
<protein>
    <recommendedName>
        <fullName evidence="4">DUF3558 domain-containing protein</fullName>
    </recommendedName>
</protein>
<evidence type="ECO:0008006" key="4">
    <source>
        <dbReference type="Google" id="ProtNLM"/>
    </source>
</evidence>
<accession>A0A839E3D4</accession>
<dbReference type="Proteomes" id="UP000569329">
    <property type="component" value="Unassembled WGS sequence"/>
</dbReference>
<organism evidence="2 3">
    <name type="scientific">Halosaccharopolyspora lacisalsi</name>
    <dbReference type="NCBI Taxonomy" id="1000566"/>
    <lineage>
        <taxon>Bacteria</taxon>
        <taxon>Bacillati</taxon>
        <taxon>Actinomycetota</taxon>
        <taxon>Actinomycetes</taxon>
        <taxon>Pseudonocardiales</taxon>
        <taxon>Pseudonocardiaceae</taxon>
        <taxon>Halosaccharopolyspora</taxon>
    </lineage>
</organism>
<dbReference type="EMBL" id="JACGWZ010000008">
    <property type="protein sequence ID" value="MBA8827560.1"/>
    <property type="molecule type" value="Genomic_DNA"/>
</dbReference>
<dbReference type="AlphaFoldDB" id="A0A839E3D4"/>
<dbReference type="Pfam" id="PF12079">
    <property type="entry name" value="DUF3558"/>
    <property type="match status" value="1"/>
</dbReference>
<evidence type="ECO:0000313" key="3">
    <source>
        <dbReference type="Proteomes" id="UP000569329"/>
    </source>
</evidence>
<dbReference type="InterPro" id="IPR024520">
    <property type="entry name" value="DUF3558"/>
</dbReference>
<evidence type="ECO:0000313" key="2">
    <source>
        <dbReference type="EMBL" id="MBA8827560.1"/>
    </source>
</evidence>